<dbReference type="EMBL" id="CM029040">
    <property type="protein sequence ID" value="KAG2637965.1"/>
    <property type="molecule type" value="Genomic_DNA"/>
</dbReference>
<gene>
    <name evidence="3" type="ORF">PVAP13_2NG558409</name>
</gene>
<evidence type="ECO:0000313" key="3">
    <source>
        <dbReference type="EMBL" id="KAG2637965.1"/>
    </source>
</evidence>
<dbReference type="AlphaFoldDB" id="A0A8T0VT21"/>
<reference evidence="3" key="1">
    <citation type="submission" date="2020-05" db="EMBL/GenBank/DDBJ databases">
        <title>WGS assembly of Panicum virgatum.</title>
        <authorList>
            <person name="Lovell J.T."/>
            <person name="Jenkins J."/>
            <person name="Shu S."/>
            <person name="Juenger T.E."/>
            <person name="Schmutz J."/>
        </authorList>
    </citation>
    <scope>NUCLEOTIDE SEQUENCE</scope>
    <source>
        <strain evidence="3">AP13</strain>
    </source>
</reference>
<evidence type="ECO:0000259" key="2">
    <source>
        <dbReference type="PROSITE" id="PS50134"/>
    </source>
</evidence>
<evidence type="ECO:0000256" key="1">
    <source>
        <dbReference type="SAM" id="MobiDB-lite"/>
    </source>
</evidence>
<comment type="caution">
    <text evidence="3">The sequence shown here is derived from an EMBL/GenBank/DDBJ whole genome shotgun (WGS) entry which is preliminary data.</text>
</comment>
<feature type="region of interest" description="Disordered" evidence="1">
    <location>
        <begin position="281"/>
        <end position="302"/>
    </location>
</feature>
<evidence type="ECO:0000313" key="4">
    <source>
        <dbReference type="Proteomes" id="UP000823388"/>
    </source>
</evidence>
<protein>
    <recommendedName>
        <fullName evidence="2">TAZ-type domain-containing protein</fullName>
    </recommendedName>
</protein>
<sequence length="536" mass="62638">MWTRTRRRGRRKRRMRTLHWPRRSSLSVWRHRCRKRHSAIRHHLHCHRSHRPIRHHLHCQRSRCAVRLHLHCQRSRCAVRPHLHCQRSRHTVRPHLHCQRSRCAVRPHLHCQRSHSSFPPHFHFHWSSDQLWQWCQMWMGQRWLLRQLWLPNWRMKLIKMKTHASRKLINSRKLNLRSPICWTKTLQCFLASSHHPQRPLVPMGAAPPVVLAAVFPILSRHLQQPTLLPVCLPQPQQAPLPRADLCVISLVLIPPSFALRSKAAEVGASQSSSSFLKEFGLASSSTSSPPLKQPPQGRFTENSALPWHHCSNQHMEMEHHRNHQQREMESSSQPWHHRSTQQMEMERHRNNQQREMESSSQRWHHHRSDQQMDMERHRSNQQMQMESSLQRWPHHRSNQQMEVSNQQMQMESSTQQWPHHRSSQQMELMERHHWSSQQMEWESRAMLSGGLGLGLAYESGNSGLPDLMMGPSPLFGPKPATLDFLGLGIGGTMDGSTANGGLPALMVGGELAMGSSAQVPAPWEDAKRKTNGRTIL</sequence>
<name>A0A8T0VT21_PANVG</name>
<organism evidence="3 4">
    <name type="scientific">Panicum virgatum</name>
    <name type="common">Blackwell switchgrass</name>
    <dbReference type="NCBI Taxonomy" id="38727"/>
    <lineage>
        <taxon>Eukaryota</taxon>
        <taxon>Viridiplantae</taxon>
        <taxon>Streptophyta</taxon>
        <taxon>Embryophyta</taxon>
        <taxon>Tracheophyta</taxon>
        <taxon>Spermatophyta</taxon>
        <taxon>Magnoliopsida</taxon>
        <taxon>Liliopsida</taxon>
        <taxon>Poales</taxon>
        <taxon>Poaceae</taxon>
        <taxon>PACMAD clade</taxon>
        <taxon>Panicoideae</taxon>
        <taxon>Panicodae</taxon>
        <taxon>Paniceae</taxon>
        <taxon>Panicinae</taxon>
        <taxon>Panicum</taxon>
        <taxon>Panicum sect. Hiantes</taxon>
    </lineage>
</organism>
<dbReference type="InterPro" id="IPR000197">
    <property type="entry name" value="Znf_TAZ"/>
</dbReference>
<keyword evidence="4" id="KW-1185">Reference proteome</keyword>
<feature type="region of interest" description="Disordered" evidence="1">
    <location>
        <begin position="516"/>
        <end position="536"/>
    </location>
</feature>
<feature type="domain" description="TAZ-type" evidence="2">
    <location>
        <begin position="3"/>
        <end position="114"/>
    </location>
</feature>
<dbReference type="PROSITE" id="PS50134">
    <property type="entry name" value="ZF_TAZ"/>
    <property type="match status" value="1"/>
</dbReference>
<accession>A0A8T0VT21</accession>
<dbReference type="Proteomes" id="UP000823388">
    <property type="component" value="Chromosome 2N"/>
</dbReference>
<feature type="compositionally biased region" description="Basic and acidic residues" evidence="1">
    <location>
        <begin position="316"/>
        <end position="329"/>
    </location>
</feature>
<feature type="region of interest" description="Disordered" evidence="1">
    <location>
        <begin position="316"/>
        <end position="342"/>
    </location>
</feature>
<proteinExistence type="predicted"/>